<dbReference type="Pfam" id="PF12309">
    <property type="entry name" value="KBP_C"/>
    <property type="match status" value="1"/>
</dbReference>
<name>A0A152A7B0_TIELA</name>
<dbReference type="InterPro" id="IPR022083">
    <property type="entry name" value="KBP"/>
</dbReference>
<evidence type="ECO:0000313" key="7">
    <source>
        <dbReference type="Proteomes" id="UP000076078"/>
    </source>
</evidence>
<comment type="caution">
    <text evidence="6">The sequence shown here is derived from an EMBL/GenBank/DDBJ whole genome shotgun (WGS) entry which is preliminary data.</text>
</comment>
<evidence type="ECO:0000313" key="6">
    <source>
        <dbReference type="EMBL" id="KYR01937.1"/>
    </source>
</evidence>
<dbReference type="Proteomes" id="UP000076078">
    <property type="component" value="Unassembled WGS sequence"/>
</dbReference>
<proteinExistence type="inferred from homology"/>
<dbReference type="OMA" id="TIMSECA"/>
<comment type="subcellular location">
    <subcellularLocation>
        <location evidence="1">Cytoplasm</location>
        <location evidence="1">Cytoskeleton</location>
    </subcellularLocation>
</comment>
<comment type="similarity">
    <text evidence="2">Belongs to the KIF-binding protein family.</text>
</comment>
<keyword evidence="7" id="KW-1185">Reference proteome</keyword>
<keyword evidence="4" id="KW-0963">Cytoplasm</keyword>
<dbReference type="FunCoup" id="A0A152A7B0">
    <property type="interactions" value="198"/>
</dbReference>
<gene>
    <name evidence="6" type="ORF">DLAC_00727</name>
</gene>
<reference evidence="6 7" key="1">
    <citation type="submission" date="2015-12" db="EMBL/GenBank/DDBJ databases">
        <title>Dictyostelia acquired genes for synthesis and detection of signals that induce cell-type specialization by lateral gene transfer from prokaryotes.</title>
        <authorList>
            <person name="Gloeckner G."/>
            <person name="Schaap P."/>
        </authorList>
    </citation>
    <scope>NUCLEOTIDE SEQUENCE [LARGE SCALE GENOMIC DNA]</scope>
    <source>
        <strain evidence="6 7">TK</strain>
    </source>
</reference>
<evidence type="ECO:0000256" key="2">
    <source>
        <dbReference type="ARBA" id="ARBA00010305"/>
    </source>
</evidence>
<keyword evidence="5" id="KW-0206">Cytoskeleton</keyword>
<dbReference type="PANTHER" id="PTHR46321:SF1">
    <property type="entry name" value="KIF-BINDING PROTEIN"/>
    <property type="match status" value="1"/>
</dbReference>
<accession>A0A152A7B0</accession>
<dbReference type="EMBL" id="LODT01000004">
    <property type="protein sequence ID" value="KYR01937.1"/>
    <property type="molecule type" value="Genomic_DNA"/>
</dbReference>
<evidence type="ECO:0000256" key="5">
    <source>
        <dbReference type="ARBA" id="ARBA00023212"/>
    </source>
</evidence>
<evidence type="ECO:0000256" key="3">
    <source>
        <dbReference type="ARBA" id="ARBA00016840"/>
    </source>
</evidence>
<dbReference type="GO" id="GO:0005856">
    <property type="term" value="C:cytoskeleton"/>
    <property type="evidence" value="ECO:0007669"/>
    <property type="project" value="UniProtKB-SubCell"/>
</dbReference>
<protein>
    <recommendedName>
        <fullName evidence="3">KIF-binding protein</fullName>
    </recommendedName>
</protein>
<evidence type="ECO:0000256" key="1">
    <source>
        <dbReference type="ARBA" id="ARBA00004245"/>
    </source>
</evidence>
<evidence type="ECO:0000256" key="4">
    <source>
        <dbReference type="ARBA" id="ARBA00022490"/>
    </source>
</evidence>
<dbReference type="PANTHER" id="PTHR46321">
    <property type="entry name" value="KIF1-BINDING PROTEIN"/>
    <property type="match status" value="1"/>
</dbReference>
<sequence>MISEIFQFIPKDKDIWNENLKDIQSLLEVVDDDSTPYASKYKAIETIKSTIIDINNENEDNETLIGILECQLGITYIDTEEESIGFDTLLKGTEKLQEHKNLLIYIKALQNIAVVHINRNDFTNGEECLLVTESLIKENRLKQQQQKDTKPLQSLEIMNYFYQAQVYGLMKNVKLSSGYCLKTLQLQVKLKEQFVYREWCKNALSVGDYYLDQFDFDRSKQCFLASFQVYRQMIADKSESNESSEEEQQETEANIYLFIGKYFLRFLDTQRAISLALNNQDVKVTEELKTMVSQLRFQRTDVEDLFPDLGDLNQVSTHLGYKVDLFKVQNFEQARDIFLKSQHFLNKAKKYYQLDGFVTEYVDLMEMHSDLYKSLLAFEGNPGRQVSIQKKRLELLEPLVKELNPQYYFSALQTIYFRLAEINGEISKIYEIKCSDMREITVYNEFVFKSIQYSKQFLANYNQKGQDKDAAIRDDIQAYIVCKLQLAIMYRNVKGMNKLVHDNLTMALSVFKSVIKDIEDHNQYGDPTRFSTEMNLCKEMIKLLPEKINFLANKI</sequence>
<dbReference type="OrthoDB" id="409897at2759"/>
<dbReference type="AlphaFoldDB" id="A0A152A7B0"/>
<organism evidence="6 7">
    <name type="scientific">Tieghemostelium lacteum</name>
    <name type="common">Slime mold</name>
    <name type="synonym">Dictyostelium lacteum</name>
    <dbReference type="NCBI Taxonomy" id="361077"/>
    <lineage>
        <taxon>Eukaryota</taxon>
        <taxon>Amoebozoa</taxon>
        <taxon>Evosea</taxon>
        <taxon>Eumycetozoa</taxon>
        <taxon>Dictyostelia</taxon>
        <taxon>Dictyosteliales</taxon>
        <taxon>Raperosteliaceae</taxon>
        <taxon>Tieghemostelium</taxon>
    </lineage>
</organism>
<dbReference type="InParanoid" id="A0A152A7B0"/>